<keyword evidence="1" id="KW-0472">Membrane</keyword>
<protein>
    <recommendedName>
        <fullName evidence="2">DUF3592 domain-containing protein</fullName>
    </recommendedName>
</protein>
<sequence>MCNLYKTEQANSWIQIPAYVEKIDLDIHTNDETTTYEVLVTYSYKIKGKKYLGNRIFFGYSGSNIENHEALYAKLKNSRKIMIYVNPNKNQEAVIVPGINYPIIWLLIFAVFWISFFGIFSLPLFIKDVHNNPRFSYKKTALVLGFICVVSFIVLLSGWLHFGIENKINVL</sequence>
<organism evidence="3 4">
    <name type="scientific">Flavobacterium reichenbachii</name>
    <dbReference type="NCBI Taxonomy" id="362418"/>
    <lineage>
        <taxon>Bacteria</taxon>
        <taxon>Pseudomonadati</taxon>
        <taxon>Bacteroidota</taxon>
        <taxon>Flavobacteriia</taxon>
        <taxon>Flavobacteriales</taxon>
        <taxon>Flavobacteriaceae</taxon>
        <taxon>Flavobacterium</taxon>
    </lineage>
</organism>
<feature type="domain" description="DUF3592" evidence="2">
    <location>
        <begin position="25"/>
        <end position="99"/>
    </location>
</feature>
<dbReference type="Pfam" id="PF12158">
    <property type="entry name" value="DUF3592"/>
    <property type="match status" value="1"/>
</dbReference>
<proteinExistence type="predicted"/>
<dbReference type="Proteomes" id="UP000028715">
    <property type="component" value="Unassembled WGS sequence"/>
</dbReference>
<evidence type="ECO:0000313" key="3">
    <source>
        <dbReference type="EMBL" id="KFF06985.1"/>
    </source>
</evidence>
<comment type="caution">
    <text evidence="3">The sequence shown here is derived from an EMBL/GenBank/DDBJ whole genome shotgun (WGS) entry which is preliminary data.</text>
</comment>
<keyword evidence="1" id="KW-1133">Transmembrane helix</keyword>
<evidence type="ECO:0000313" key="4">
    <source>
        <dbReference type="Proteomes" id="UP000028715"/>
    </source>
</evidence>
<evidence type="ECO:0000256" key="1">
    <source>
        <dbReference type="SAM" id="Phobius"/>
    </source>
</evidence>
<feature type="transmembrane region" description="Helical" evidence="1">
    <location>
        <begin position="103"/>
        <end position="126"/>
    </location>
</feature>
<gene>
    <name evidence="3" type="ORF">IW19_16350</name>
</gene>
<evidence type="ECO:0000259" key="2">
    <source>
        <dbReference type="Pfam" id="PF12158"/>
    </source>
</evidence>
<dbReference type="EMBL" id="JPRL01000001">
    <property type="protein sequence ID" value="KFF06985.1"/>
    <property type="molecule type" value="Genomic_DNA"/>
</dbReference>
<accession>A0A085ZRC1</accession>
<reference evidence="3 4" key="1">
    <citation type="submission" date="2014-07" db="EMBL/GenBank/DDBJ databases">
        <title>Genome of Flavobacterium reichenbachii LMG 25512.</title>
        <authorList>
            <person name="Stropko S.J."/>
            <person name="Pipes S.E."/>
            <person name="Newman J.D."/>
        </authorList>
    </citation>
    <scope>NUCLEOTIDE SEQUENCE [LARGE SCALE GENOMIC DNA]</scope>
    <source>
        <strain evidence="3 4">LMG 25512</strain>
    </source>
</reference>
<name>A0A085ZRC1_9FLAO</name>
<dbReference type="AlphaFoldDB" id="A0A085ZRC1"/>
<keyword evidence="4" id="KW-1185">Reference proteome</keyword>
<dbReference type="eggNOG" id="ENOG5033ABT">
    <property type="taxonomic scope" value="Bacteria"/>
</dbReference>
<keyword evidence="1" id="KW-0812">Transmembrane</keyword>
<dbReference type="STRING" id="362418.IW19_16350"/>
<feature type="transmembrane region" description="Helical" evidence="1">
    <location>
        <begin position="141"/>
        <end position="162"/>
    </location>
</feature>
<dbReference type="InterPro" id="IPR021994">
    <property type="entry name" value="DUF3592"/>
</dbReference>